<organism evidence="2 3">
    <name type="scientific">Trifolium medium</name>
    <dbReference type="NCBI Taxonomy" id="97028"/>
    <lineage>
        <taxon>Eukaryota</taxon>
        <taxon>Viridiplantae</taxon>
        <taxon>Streptophyta</taxon>
        <taxon>Embryophyta</taxon>
        <taxon>Tracheophyta</taxon>
        <taxon>Spermatophyta</taxon>
        <taxon>Magnoliopsida</taxon>
        <taxon>eudicotyledons</taxon>
        <taxon>Gunneridae</taxon>
        <taxon>Pentapetalae</taxon>
        <taxon>rosids</taxon>
        <taxon>fabids</taxon>
        <taxon>Fabales</taxon>
        <taxon>Fabaceae</taxon>
        <taxon>Papilionoideae</taxon>
        <taxon>50 kb inversion clade</taxon>
        <taxon>NPAAA clade</taxon>
        <taxon>Hologalegina</taxon>
        <taxon>IRL clade</taxon>
        <taxon>Trifolieae</taxon>
        <taxon>Trifolium</taxon>
    </lineage>
</organism>
<evidence type="ECO:0000313" key="3">
    <source>
        <dbReference type="Proteomes" id="UP000265520"/>
    </source>
</evidence>
<name>A0A392UU18_9FABA</name>
<feature type="region of interest" description="Disordered" evidence="1">
    <location>
        <begin position="1"/>
        <end position="28"/>
    </location>
</feature>
<reference evidence="2 3" key="1">
    <citation type="journal article" date="2018" name="Front. Plant Sci.">
        <title>Red Clover (Trifolium pratense) and Zigzag Clover (T. medium) - A Picture of Genomic Similarities and Differences.</title>
        <authorList>
            <person name="Dluhosova J."/>
            <person name="Istvanek J."/>
            <person name="Nedelnik J."/>
            <person name="Repkova J."/>
        </authorList>
    </citation>
    <scope>NUCLEOTIDE SEQUENCE [LARGE SCALE GENOMIC DNA]</scope>
    <source>
        <strain evidence="3">cv. 10/8</strain>
        <tissue evidence="2">Leaf</tissue>
    </source>
</reference>
<keyword evidence="3" id="KW-1185">Reference proteome</keyword>
<evidence type="ECO:0000313" key="2">
    <source>
        <dbReference type="EMBL" id="MCI79307.1"/>
    </source>
</evidence>
<dbReference type="AlphaFoldDB" id="A0A392UU18"/>
<feature type="non-terminal residue" evidence="2">
    <location>
        <position position="28"/>
    </location>
</feature>
<dbReference type="EMBL" id="LXQA010970963">
    <property type="protein sequence ID" value="MCI79307.1"/>
    <property type="molecule type" value="Genomic_DNA"/>
</dbReference>
<protein>
    <submittedName>
        <fullName evidence="2">Uncharacterized protein</fullName>
    </submittedName>
</protein>
<dbReference type="Proteomes" id="UP000265520">
    <property type="component" value="Unassembled WGS sequence"/>
</dbReference>
<accession>A0A392UU18</accession>
<comment type="caution">
    <text evidence="2">The sequence shown here is derived from an EMBL/GenBank/DDBJ whole genome shotgun (WGS) entry which is preliminary data.</text>
</comment>
<sequence length="28" mass="3122">MATDGDHLASPGDLWRPQEWRQAPSGDK</sequence>
<proteinExistence type="predicted"/>
<evidence type="ECO:0000256" key="1">
    <source>
        <dbReference type="SAM" id="MobiDB-lite"/>
    </source>
</evidence>